<dbReference type="InterPro" id="IPR013154">
    <property type="entry name" value="ADH-like_N"/>
</dbReference>
<dbReference type="PANTHER" id="PTHR43161">
    <property type="entry name" value="SORBITOL DEHYDROGENASE"/>
    <property type="match status" value="1"/>
</dbReference>
<dbReference type="InterPro" id="IPR013149">
    <property type="entry name" value="ADH-like_C"/>
</dbReference>
<name>A0A7S8IEV8_9CHLR</name>
<keyword evidence="4 6" id="KW-0862">Zinc</keyword>
<evidence type="ECO:0000256" key="6">
    <source>
        <dbReference type="RuleBase" id="RU361277"/>
    </source>
</evidence>
<dbReference type="SUPFAM" id="SSF51735">
    <property type="entry name" value="NAD(P)-binding Rossmann-fold domains"/>
    <property type="match status" value="1"/>
</dbReference>
<protein>
    <submittedName>
        <fullName evidence="9">Alcohol dehydrogenase catalytic domain-containing protein</fullName>
    </submittedName>
</protein>
<keyword evidence="3 6" id="KW-0479">Metal-binding</keyword>
<organism evidence="9 10">
    <name type="scientific">Phototrophicus methaneseepsis</name>
    <dbReference type="NCBI Taxonomy" id="2710758"/>
    <lineage>
        <taxon>Bacteria</taxon>
        <taxon>Bacillati</taxon>
        <taxon>Chloroflexota</taxon>
        <taxon>Candidatus Thermofontia</taxon>
        <taxon>Phototrophicales</taxon>
        <taxon>Phototrophicaceae</taxon>
        <taxon>Phototrophicus</taxon>
    </lineage>
</organism>
<dbReference type="InterPro" id="IPR036291">
    <property type="entry name" value="NAD(P)-bd_dom_sf"/>
</dbReference>
<dbReference type="InterPro" id="IPR002328">
    <property type="entry name" value="ADH_Zn_CS"/>
</dbReference>
<dbReference type="Gene3D" id="3.90.180.10">
    <property type="entry name" value="Medium-chain alcohol dehydrogenases, catalytic domain"/>
    <property type="match status" value="1"/>
</dbReference>
<dbReference type="SUPFAM" id="SSF50129">
    <property type="entry name" value="GroES-like"/>
    <property type="match status" value="1"/>
</dbReference>
<dbReference type="Pfam" id="PF00107">
    <property type="entry name" value="ADH_zinc_N"/>
    <property type="match status" value="1"/>
</dbReference>
<dbReference type="PANTHER" id="PTHR43161:SF9">
    <property type="entry name" value="SORBITOL DEHYDROGENASE"/>
    <property type="match status" value="1"/>
</dbReference>
<dbReference type="Proteomes" id="UP000594468">
    <property type="component" value="Chromosome"/>
</dbReference>
<comment type="cofactor">
    <cofactor evidence="1 6">
        <name>Zn(2+)</name>
        <dbReference type="ChEBI" id="CHEBI:29105"/>
    </cofactor>
</comment>
<evidence type="ECO:0000256" key="4">
    <source>
        <dbReference type="ARBA" id="ARBA00022833"/>
    </source>
</evidence>
<proteinExistence type="inferred from homology"/>
<evidence type="ECO:0000313" key="9">
    <source>
        <dbReference type="EMBL" id="QPC82962.1"/>
    </source>
</evidence>
<evidence type="ECO:0000256" key="7">
    <source>
        <dbReference type="SAM" id="MobiDB-lite"/>
    </source>
</evidence>
<dbReference type="GO" id="GO:0016491">
    <property type="term" value="F:oxidoreductase activity"/>
    <property type="evidence" value="ECO:0007669"/>
    <property type="project" value="UniProtKB-KW"/>
</dbReference>
<dbReference type="InterPro" id="IPR011032">
    <property type="entry name" value="GroES-like_sf"/>
</dbReference>
<dbReference type="RefSeq" id="WP_195171031.1">
    <property type="nucleotide sequence ID" value="NZ_CP062983.1"/>
</dbReference>
<dbReference type="EMBL" id="CP062983">
    <property type="protein sequence ID" value="QPC82962.1"/>
    <property type="molecule type" value="Genomic_DNA"/>
</dbReference>
<evidence type="ECO:0000256" key="1">
    <source>
        <dbReference type="ARBA" id="ARBA00001947"/>
    </source>
</evidence>
<dbReference type="Gene3D" id="3.40.50.720">
    <property type="entry name" value="NAD(P)-binding Rossmann-like Domain"/>
    <property type="match status" value="1"/>
</dbReference>
<feature type="domain" description="Enoyl reductase (ER)" evidence="8">
    <location>
        <begin position="8"/>
        <end position="347"/>
    </location>
</feature>
<dbReference type="AlphaFoldDB" id="A0A7S8IEV8"/>
<sequence>MKAARLHGPKDMRVEDVPEPPSPQPGDVLIRVKAVGICGSDLHMYEDGRIGDTEYEKPLTLGHEFMGEITAVGEGALDGNFQPLKVGQRVAVDPATPCYHCEMCEAGHPNLCPNHTFYGVYPDDGALQECMIVHGRNCFPMPDNVSDGAGTLLETLGVAIHASDLAKFRVADSVAIIGCGPVGLLILALAKHAGAYPIYAFDKFDWRVEKARQWGATEAWNVDEVDPVKVLNEASHGRGVDIAIEAAWADHSIQMAADMARPGGRLVLVGIPGDDQLHMKHATARRKGLTIRMARRMKLTYPRAYKVVESGMIDLDDLISHHYPLEEAPKAFEDNDHYIEGAHKIIIDI</sequence>
<reference evidence="9 10" key="1">
    <citation type="submission" date="2020-02" db="EMBL/GenBank/DDBJ databases">
        <authorList>
            <person name="Zheng R.K."/>
            <person name="Sun C.M."/>
        </authorList>
    </citation>
    <scope>NUCLEOTIDE SEQUENCE [LARGE SCALE GENOMIC DNA]</scope>
    <source>
        <strain evidence="10">rifampicinis</strain>
    </source>
</reference>
<feature type="region of interest" description="Disordered" evidence="7">
    <location>
        <begin position="1"/>
        <end position="26"/>
    </location>
</feature>
<dbReference type="PROSITE" id="PS00059">
    <property type="entry name" value="ADH_ZINC"/>
    <property type="match status" value="1"/>
</dbReference>
<evidence type="ECO:0000259" key="8">
    <source>
        <dbReference type="SMART" id="SM00829"/>
    </source>
</evidence>
<dbReference type="GO" id="GO:0008270">
    <property type="term" value="F:zinc ion binding"/>
    <property type="evidence" value="ECO:0007669"/>
    <property type="project" value="InterPro"/>
</dbReference>
<evidence type="ECO:0000256" key="3">
    <source>
        <dbReference type="ARBA" id="ARBA00022723"/>
    </source>
</evidence>
<dbReference type="Pfam" id="PF08240">
    <property type="entry name" value="ADH_N"/>
    <property type="match status" value="1"/>
</dbReference>
<evidence type="ECO:0000256" key="2">
    <source>
        <dbReference type="ARBA" id="ARBA00008072"/>
    </source>
</evidence>
<evidence type="ECO:0000256" key="5">
    <source>
        <dbReference type="ARBA" id="ARBA00023002"/>
    </source>
</evidence>
<dbReference type="KEGG" id="pmet:G4Y79_00890"/>
<comment type="similarity">
    <text evidence="2 6">Belongs to the zinc-containing alcohol dehydrogenase family.</text>
</comment>
<accession>A0A7S8IEV8</accession>
<keyword evidence="10" id="KW-1185">Reference proteome</keyword>
<keyword evidence="5" id="KW-0560">Oxidoreductase</keyword>
<dbReference type="SMART" id="SM00829">
    <property type="entry name" value="PKS_ER"/>
    <property type="match status" value="1"/>
</dbReference>
<gene>
    <name evidence="9" type="ORF">G4Y79_00890</name>
</gene>
<evidence type="ECO:0000313" key="10">
    <source>
        <dbReference type="Proteomes" id="UP000594468"/>
    </source>
</evidence>
<dbReference type="InterPro" id="IPR020843">
    <property type="entry name" value="ER"/>
</dbReference>